<dbReference type="AlphaFoldDB" id="A0A3R7D7J8"/>
<reference evidence="2 3" key="1">
    <citation type="journal article" date="2018" name="Biotechnol. Adv.">
        <title>Improved genomic resources and new bioinformatic workflow for the carcinogenic parasite Clonorchis sinensis: Biotechnological implications.</title>
        <authorList>
            <person name="Wang D."/>
            <person name="Korhonen P.K."/>
            <person name="Gasser R.B."/>
            <person name="Young N.D."/>
        </authorList>
    </citation>
    <scope>NUCLEOTIDE SEQUENCE [LARGE SCALE GENOMIC DNA]</scope>
    <source>
        <strain evidence="2">Cs-k2</strain>
    </source>
</reference>
<sequence>MRKVRFLKVTPGRPEPTEILKLHQNLNRKAGKHPGQSVIQSTQQQPMSAQVRHRSTTECGQRPGGEIAQVVRGSNPASASRLPLSRLGQPGSIPALVLPSGGMAARYRKGITAEQFFFNSQPLHRITIDAGGCLINAYQTA</sequence>
<reference evidence="2 3" key="2">
    <citation type="journal article" date="2021" name="Genomics">
        <title>High-quality reference genome for Clonorchis sinensis.</title>
        <authorList>
            <person name="Young N.D."/>
            <person name="Stroehlein A.J."/>
            <person name="Kinkar L."/>
            <person name="Wang T."/>
            <person name="Sohn W.M."/>
            <person name="Chang B.C.H."/>
            <person name="Kaur P."/>
            <person name="Weisz D."/>
            <person name="Dudchenko O."/>
            <person name="Aiden E.L."/>
            <person name="Korhonen P.K."/>
            <person name="Gasser R.B."/>
        </authorList>
    </citation>
    <scope>NUCLEOTIDE SEQUENCE [LARGE SCALE GENOMIC DNA]</scope>
    <source>
        <strain evidence="2">Cs-k2</strain>
    </source>
</reference>
<comment type="caution">
    <text evidence="2">The sequence shown here is derived from an EMBL/GenBank/DDBJ whole genome shotgun (WGS) entry which is preliminary data.</text>
</comment>
<accession>A0A3R7D7J8</accession>
<dbReference type="EMBL" id="NIRI02000042">
    <property type="protein sequence ID" value="KAG5447842.1"/>
    <property type="molecule type" value="Genomic_DNA"/>
</dbReference>
<gene>
    <name evidence="2" type="ORF">CSKR_102295</name>
</gene>
<evidence type="ECO:0000313" key="2">
    <source>
        <dbReference type="EMBL" id="KAG5447842.1"/>
    </source>
</evidence>
<dbReference type="InParanoid" id="A0A3R7D7J8"/>
<evidence type="ECO:0000313" key="3">
    <source>
        <dbReference type="Proteomes" id="UP000286415"/>
    </source>
</evidence>
<organism evidence="2 3">
    <name type="scientific">Clonorchis sinensis</name>
    <name type="common">Chinese liver fluke</name>
    <dbReference type="NCBI Taxonomy" id="79923"/>
    <lineage>
        <taxon>Eukaryota</taxon>
        <taxon>Metazoa</taxon>
        <taxon>Spiralia</taxon>
        <taxon>Lophotrochozoa</taxon>
        <taxon>Platyhelminthes</taxon>
        <taxon>Trematoda</taxon>
        <taxon>Digenea</taxon>
        <taxon>Opisthorchiida</taxon>
        <taxon>Opisthorchiata</taxon>
        <taxon>Opisthorchiidae</taxon>
        <taxon>Clonorchis</taxon>
    </lineage>
</organism>
<evidence type="ECO:0000256" key="1">
    <source>
        <dbReference type="SAM" id="MobiDB-lite"/>
    </source>
</evidence>
<name>A0A3R7D7J8_CLOSI</name>
<keyword evidence="3" id="KW-1185">Reference proteome</keyword>
<feature type="region of interest" description="Disordered" evidence="1">
    <location>
        <begin position="40"/>
        <end position="82"/>
    </location>
</feature>
<proteinExistence type="predicted"/>
<protein>
    <submittedName>
        <fullName evidence="2">Uncharacterized protein</fullName>
    </submittedName>
</protein>
<dbReference type="Proteomes" id="UP000286415">
    <property type="component" value="Unassembled WGS sequence"/>
</dbReference>